<dbReference type="GO" id="GO:0006412">
    <property type="term" value="P:translation"/>
    <property type="evidence" value="ECO:0007669"/>
    <property type="project" value="InterPro"/>
</dbReference>
<name>A0A9Q0F374_9ROSI</name>
<keyword evidence="4" id="KW-1185">Reference proteome</keyword>
<keyword evidence="1" id="KW-0689">Ribosomal protein</keyword>
<evidence type="ECO:0000313" key="3">
    <source>
        <dbReference type="EMBL" id="KAJ4822801.1"/>
    </source>
</evidence>
<evidence type="ECO:0000313" key="4">
    <source>
        <dbReference type="Proteomes" id="UP001141552"/>
    </source>
</evidence>
<reference evidence="3" key="2">
    <citation type="journal article" date="2023" name="Plants (Basel)">
        <title>Annotation of the Turnera subulata (Passifloraceae) Draft Genome Reveals the S-Locus Evolved after the Divergence of Turneroideae from Passifloroideae in a Stepwise Manner.</title>
        <authorList>
            <person name="Henning P.M."/>
            <person name="Roalson E.H."/>
            <person name="Mir W."/>
            <person name="McCubbin A.G."/>
            <person name="Shore J.S."/>
        </authorList>
    </citation>
    <scope>NUCLEOTIDE SEQUENCE</scope>
    <source>
        <strain evidence="3">F60SS</strain>
    </source>
</reference>
<gene>
    <name evidence="3" type="ORF">Tsubulata_014034</name>
</gene>
<dbReference type="EMBL" id="JAKUCV010007574">
    <property type="protein sequence ID" value="KAJ4822801.1"/>
    <property type="molecule type" value="Genomic_DNA"/>
</dbReference>
<dbReference type="InterPro" id="IPR012678">
    <property type="entry name" value="Ribosomal_uL23/eL15/eS24_sf"/>
</dbReference>
<organism evidence="3 4">
    <name type="scientific">Turnera subulata</name>
    <dbReference type="NCBI Taxonomy" id="218843"/>
    <lineage>
        <taxon>Eukaryota</taxon>
        <taxon>Viridiplantae</taxon>
        <taxon>Streptophyta</taxon>
        <taxon>Embryophyta</taxon>
        <taxon>Tracheophyta</taxon>
        <taxon>Spermatophyta</taxon>
        <taxon>Magnoliopsida</taxon>
        <taxon>eudicotyledons</taxon>
        <taxon>Gunneridae</taxon>
        <taxon>Pentapetalae</taxon>
        <taxon>rosids</taxon>
        <taxon>fabids</taxon>
        <taxon>Malpighiales</taxon>
        <taxon>Passifloraceae</taxon>
        <taxon>Turnera</taxon>
    </lineage>
</organism>
<dbReference type="GO" id="GO:0005840">
    <property type="term" value="C:ribosome"/>
    <property type="evidence" value="ECO:0007669"/>
    <property type="project" value="UniProtKB-KW"/>
</dbReference>
<dbReference type="GO" id="GO:0003735">
    <property type="term" value="F:structural constituent of ribosome"/>
    <property type="evidence" value="ECO:0007669"/>
    <property type="project" value="InterPro"/>
</dbReference>
<keyword evidence="2" id="KW-0687">Ribonucleoprotein</keyword>
<dbReference type="Proteomes" id="UP001141552">
    <property type="component" value="Unassembled WGS sequence"/>
</dbReference>
<dbReference type="GO" id="GO:0003729">
    <property type="term" value="F:mRNA binding"/>
    <property type="evidence" value="ECO:0007669"/>
    <property type="project" value="UniProtKB-ARBA"/>
</dbReference>
<dbReference type="GO" id="GO:1990904">
    <property type="term" value="C:ribonucleoprotein complex"/>
    <property type="evidence" value="ECO:0007669"/>
    <property type="project" value="UniProtKB-KW"/>
</dbReference>
<comment type="caution">
    <text evidence="3">The sequence shown here is derived from an EMBL/GenBank/DDBJ whole genome shotgun (WGS) entry which is preliminary data.</text>
</comment>
<dbReference type="SUPFAM" id="SSF54189">
    <property type="entry name" value="Ribosomal proteins S24e, L23 and L15e"/>
    <property type="match status" value="1"/>
</dbReference>
<evidence type="ECO:0000256" key="2">
    <source>
        <dbReference type="ARBA" id="ARBA00023274"/>
    </source>
</evidence>
<protein>
    <recommendedName>
        <fullName evidence="5">Ribosomal protein L23</fullName>
    </recommendedName>
</protein>
<dbReference type="OrthoDB" id="809470at2759"/>
<evidence type="ECO:0008006" key="5">
    <source>
        <dbReference type="Google" id="ProtNLM"/>
    </source>
</evidence>
<accession>A0A9Q0F374</accession>
<sequence length="70" mass="7997">MGKNQYTFNVESGSTRTEIQYWVELFFGVIPGTRSKRMLCYHTQSPKSPLLSLFPQSLTLLNQHGNSLSM</sequence>
<proteinExistence type="predicted"/>
<dbReference type="AlphaFoldDB" id="A0A9Q0F374"/>
<evidence type="ECO:0000256" key="1">
    <source>
        <dbReference type="ARBA" id="ARBA00022980"/>
    </source>
</evidence>
<reference evidence="3" key="1">
    <citation type="submission" date="2022-02" db="EMBL/GenBank/DDBJ databases">
        <authorList>
            <person name="Henning P.M."/>
            <person name="McCubbin A.G."/>
            <person name="Shore J.S."/>
        </authorList>
    </citation>
    <scope>NUCLEOTIDE SEQUENCE</scope>
    <source>
        <strain evidence="3">F60SS</strain>
        <tissue evidence="3">Leaves</tissue>
    </source>
</reference>